<proteinExistence type="predicted"/>
<feature type="transmembrane region" description="Helical" evidence="1">
    <location>
        <begin position="44"/>
        <end position="62"/>
    </location>
</feature>
<protein>
    <submittedName>
        <fullName evidence="2">Uncharacterized protein</fullName>
    </submittedName>
</protein>
<evidence type="ECO:0000313" key="2">
    <source>
        <dbReference type="EMBL" id="MBB2891157.1"/>
    </source>
</evidence>
<keyword evidence="3" id="KW-1185">Reference proteome</keyword>
<keyword evidence="1" id="KW-0472">Membrane</keyword>
<dbReference type="Proteomes" id="UP000559182">
    <property type="component" value="Unassembled WGS sequence"/>
</dbReference>
<comment type="caution">
    <text evidence="2">The sequence shown here is derived from an EMBL/GenBank/DDBJ whole genome shotgun (WGS) entry which is preliminary data.</text>
</comment>
<keyword evidence="1" id="KW-0812">Transmembrane</keyword>
<dbReference type="RefSeq" id="WP_183319460.1">
    <property type="nucleotide sequence ID" value="NZ_JACHVQ010000001.1"/>
</dbReference>
<organism evidence="2 3">
    <name type="scientific">Flexivirga oryzae</name>
    <dbReference type="NCBI Taxonomy" id="1794944"/>
    <lineage>
        <taxon>Bacteria</taxon>
        <taxon>Bacillati</taxon>
        <taxon>Actinomycetota</taxon>
        <taxon>Actinomycetes</taxon>
        <taxon>Micrococcales</taxon>
        <taxon>Dermacoccaceae</taxon>
        <taxon>Flexivirga</taxon>
    </lineage>
</organism>
<evidence type="ECO:0000313" key="3">
    <source>
        <dbReference type="Proteomes" id="UP000559182"/>
    </source>
</evidence>
<reference evidence="2 3" key="1">
    <citation type="submission" date="2020-08" db="EMBL/GenBank/DDBJ databases">
        <title>Sequencing the genomes of 1000 actinobacteria strains.</title>
        <authorList>
            <person name="Klenk H.-P."/>
        </authorList>
    </citation>
    <scope>NUCLEOTIDE SEQUENCE [LARGE SCALE GENOMIC DNA]</scope>
    <source>
        <strain evidence="2 3">DSM 105369</strain>
    </source>
</reference>
<accession>A0A839N1B2</accession>
<keyword evidence="1" id="KW-1133">Transmembrane helix</keyword>
<evidence type="ECO:0000256" key="1">
    <source>
        <dbReference type="SAM" id="Phobius"/>
    </source>
</evidence>
<gene>
    <name evidence="2" type="ORF">FHU39_001141</name>
</gene>
<sequence>MSNGSNTHDVRALLANTQFPAMQVDSAGVLDGGRRRVRRRRAQVIGVAVAALLVLAPSGWLATRAVDRSGPIPAGHTSTTKPLTTGLFARDGAVGNLGDGRVSLYPPTAHGTGDSGNPATYQVSSSASGLRVARVDQGTTVDLHRTGGGASGLFQSSDKTRGIVAVRIPSNTVVVTLVTDDDGYGSADSVASTLADGTSVALVETSRRLTSPVQAVIWREVNGTIGASTGERPAVLRQDGATFYYFSGLGALGIVGRHSEGMVRARGYSVGEGVAGNDKVADFIVAGLYPRGVADARLSPAVPGAVVRVAHLPGTRWDLVTARYRAATKAATPTIVSNYGTWDPGKSDPPSTAPTR</sequence>
<dbReference type="AlphaFoldDB" id="A0A839N1B2"/>
<name>A0A839N1B2_9MICO</name>
<dbReference type="EMBL" id="JACHVQ010000001">
    <property type="protein sequence ID" value="MBB2891157.1"/>
    <property type="molecule type" value="Genomic_DNA"/>
</dbReference>